<keyword evidence="2" id="KW-1185">Reference proteome</keyword>
<reference evidence="1 2" key="1">
    <citation type="submission" date="2019-06" db="EMBL/GenBank/DDBJ databases">
        <title>Wine fermentation using esterase from Monascus purpureus.</title>
        <authorList>
            <person name="Geng C."/>
            <person name="Zhang Y."/>
        </authorList>
    </citation>
    <scope>NUCLEOTIDE SEQUENCE [LARGE SCALE GENOMIC DNA]</scope>
    <source>
        <strain evidence="1">HQ1</strain>
    </source>
</reference>
<dbReference type="AlphaFoldDB" id="A0A507QJI5"/>
<gene>
    <name evidence="1" type="ORF">MPDQ_003134</name>
</gene>
<evidence type="ECO:0000313" key="2">
    <source>
        <dbReference type="Proteomes" id="UP000319663"/>
    </source>
</evidence>
<accession>A0A507QJI5</accession>
<dbReference type="EMBL" id="VIFY01000200">
    <property type="protein sequence ID" value="TQB68648.1"/>
    <property type="molecule type" value="Genomic_DNA"/>
</dbReference>
<organism evidence="1 2">
    <name type="scientific">Monascus purpureus</name>
    <name type="common">Red mold</name>
    <name type="synonym">Monascus anka</name>
    <dbReference type="NCBI Taxonomy" id="5098"/>
    <lineage>
        <taxon>Eukaryota</taxon>
        <taxon>Fungi</taxon>
        <taxon>Dikarya</taxon>
        <taxon>Ascomycota</taxon>
        <taxon>Pezizomycotina</taxon>
        <taxon>Eurotiomycetes</taxon>
        <taxon>Eurotiomycetidae</taxon>
        <taxon>Eurotiales</taxon>
        <taxon>Aspergillaceae</taxon>
        <taxon>Monascus</taxon>
    </lineage>
</organism>
<name>A0A507QJI5_MONPU</name>
<dbReference type="Proteomes" id="UP000319663">
    <property type="component" value="Unassembled WGS sequence"/>
</dbReference>
<sequence>MLRNALDHAPFPLPPIHLMTEDDWNNLFNQVAHLHLLGKRDHIVKTITRRNFPSECSPSTSFELSSDGKKLVVLKGSRVNVYDMKENGTFELAFGRSLYPLWSTVFRTLAEGGVGFFAISERYAKYHLAMSRAGDVIAIGLGKSIQIYDLNDKGNLTPVQHVLGSTVTVFSTPPSQGYVETDGVIKSLEFAEDDTLLRVEIENEFNAHRPTRVRYLGDPAQAQQTTNGSKLDYWKANHNRVFLDSAALAASFLERDNKTAFRGLILLPSTFSCRTHTDNNEPGRFFAAALKTSEVHGYCIGFVPDSDQRNVTIKRLFPTRLPQSDGDNNSTLVNGGSTSYQPNWNRQSMPLAAKDASVVSHNLELAKDRWDPINLPSATTPVPILSVSDDGKLLVVYESGAGHSYKFASGGALYVYSLENWTPVQYEHSQQQRQQQSSKDAFNGSSTIQPWSFLLDITNVDVDHLRVTRDAAEKCQRDPFTGVARVGYTITATTAYDILNWHLV</sequence>
<proteinExistence type="predicted"/>
<comment type="caution">
    <text evidence="1">The sequence shown here is derived from an EMBL/GenBank/DDBJ whole genome shotgun (WGS) entry which is preliminary data.</text>
</comment>
<dbReference type="SUPFAM" id="SSF82171">
    <property type="entry name" value="DPP6 N-terminal domain-like"/>
    <property type="match status" value="1"/>
</dbReference>
<protein>
    <submittedName>
        <fullName evidence="1">Uncharacterized protein</fullName>
    </submittedName>
</protein>
<evidence type="ECO:0000313" key="1">
    <source>
        <dbReference type="EMBL" id="TQB68648.1"/>
    </source>
</evidence>